<dbReference type="AlphaFoldDB" id="A0AAQ3Q4I2"/>
<name>A0AAQ3Q4I2_9LILI</name>
<feature type="region of interest" description="Disordered" evidence="1">
    <location>
        <begin position="158"/>
        <end position="177"/>
    </location>
</feature>
<keyword evidence="3" id="KW-1185">Reference proteome</keyword>
<dbReference type="Proteomes" id="UP001327560">
    <property type="component" value="Chromosome 2"/>
</dbReference>
<evidence type="ECO:0000313" key="3">
    <source>
        <dbReference type="Proteomes" id="UP001327560"/>
    </source>
</evidence>
<reference evidence="2 3" key="1">
    <citation type="submission" date="2023-10" db="EMBL/GenBank/DDBJ databases">
        <title>Chromosome-scale genome assembly provides insights into flower coloration mechanisms of Canna indica.</title>
        <authorList>
            <person name="Li C."/>
        </authorList>
    </citation>
    <scope>NUCLEOTIDE SEQUENCE [LARGE SCALE GENOMIC DNA]</scope>
    <source>
        <tissue evidence="2">Flower</tissue>
    </source>
</reference>
<organism evidence="2 3">
    <name type="scientific">Canna indica</name>
    <name type="common">Indian-shot</name>
    <dbReference type="NCBI Taxonomy" id="4628"/>
    <lineage>
        <taxon>Eukaryota</taxon>
        <taxon>Viridiplantae</taxon>
        <taxon>Streptophyta</taxon>
        <taxon>Embryophyta</taxon>
        <taxon>Tracheophyta</taxon>
        <taxon>Spermatophyta</taxon>
        <taxon>Magnoliopsida</taxon>
        <taxon>Liliopsida</taxon>
        <taxon>Zingiberales</taxon>
        <taxon>Cannaceae</taxon>
        <taxon>Canna</taxon>
    </lineage>
</organism>
<gene>
    <name evidence="2" type="ORF">Cni_G06990</name>
</gene>
<evidence type="ECO:0000313" key="2">
    <source>
        <dbReference type="EMBL" id="WOK98280.1"/>
    </source>
</evidence>
<protein>
    <submittedName>
        <fullName evidence="2">Uncharacterized protein</fullName>
    </submittedName>
</protein>
<dbReference type="PANTHER" id="PTHR33168">
    <property type="entry name" value="STRESS INDUCED PROTEIN-RELATED"/>
    <property type="match status" value="1"/>
</dbReference>
<dbReference type="EMBL" id="CP136891">
    <property type="protein sequence ID" value="WOK98280.1"/>
    <property type="molecule type" value="Genomic_DNA"/>
</dbReference>
<evidence type="ECO:0000256" key="1">
    <source>
        <dbReference type="SAM" id="MobiDB-lite"/>
    </source>
</evidence>
<accession>A0AAQ3Q4I2</accession>
<sequence length="177" mass="19495">MLSLSVFLHIVIYLHFRFNLFRSRSTSSSSSAMGFDAGTTPPSSPSSLKRRLRSSLCFSCCFRSAAVDAASPEERPPAASLIRSSAVWLRAKAQELPDIGGRYCGMMARTRRHHGRRHSGGDFRYDPLSYALNFDEGPDGDGHDAALATGEQPFRCRSFSSRLAQPSPTGSRVRSEF</sequence>
<proteinExistence type="predicted"/>
<feature type="region of interest" description="Disordered" evidence="1">
    <location>
        <begin position="28"/>
        <end position="48"/>
    </location>
</feature>